<evidence type="ECO:0000313" key="1">
    <source>
        <dbReference type="EMBL" id="EGF97165.1"/>
    </source>
</evidence>
<protein>
    <submittedName>
        <fullName evidence="1">Uncharacterized protein</fullName>
    </submittedName>
</protein>
<accession>F4SDW2</accession>
<dbReference type="Proteomes" id="UP000001072">
    <property type="component" value="Unassembled WGS sequence"/>
</dbReference>
<dbReference type="RefSeq" id="XP_007419568.1">
    <property type="nucleotide sequence ID" value="XM_007419506.1"/>
</dbReference>
<gene>
    <name evidence="1" type="ORF">MELLADRAFT_70170</name>
</gene>
<sequence length="208" mass="23300">MIKKHTLKSFFVNFLRNAPPDYAEDIGANIILATSSPKWKDFLPSSEIRACIQESLPEMSSEAEMKLETTSIWRHAGKSFSNFAEHRGNSYVEFTHNGQSLTGVIQYIIRPHGHTAPIFLIHGFRELNSTDSSHSPYQSLPHLKARVVYNEASLMSVRTQDIYGHCAAIHNRSGTFGIHKPTVSLVSLRSMLCFQGISDITSSYEPTS</sequence>
<evidence type="ECO:0000313" key="2">
    <source>
        <dbReference type="Proteomes" id="UP000001072"/>
    </source>
</evidence>
<dbReference type="AlphaFoldDB" id="F4SDW2"/>
<dbReference type="KEGG" id="mlr:MELLADRAFT_70170"/>
<dbReference type="EMBL" id="GL883303">
    <property type="protein sequence ID" value="EGF97165.1"/>
    <property type="molecule type" value="Genomic_DNA"/>
</dbReference>
<dbReference type="GeneID" id="18931447"/>
<keyword evidence="2" id="KW-1185">Reference proteome</keyword>
<dbReference type="InParanoid" id="F4SDW2"/>
<dbReference type="HOGENOM" id="CLU_094294_0_0_1"/>
<reference evidence="2" key="1">
    <citation type="journal article" date="2011" name="Proc. Natl. Acad. Sci. U.S.A.">
        <title>Obligate biotrophy features unraveled by the genomic analysis of rust fungi.</title>
        <authorList>
            <person name="Duplessis S."/>
            <person name="Cuomo C.A."/>
            <person name="Lin Y.-C."/>
            <person name="Aerts A."/>
            <person name="Tisserant E."/>
            <person name="Veneault-Fourrey C."/>
            <person name="Joly D.L."/>
            <person name="Hacquard S."/>
            <person name="Amselem J."/>
            <person name="Cantarel B.L."/>
            <person name="Chiu R."/>
            <person name="Coutinho P.M."/>
            <person name="Feau N."/>
            <person name="Field M."/>
            <person name="Frey P."/>
            <person name="Gelhaye E."/>
            <person name="Goldberg J."/>
            <person name="Grabherr M.G."/>
            <person name="Kodira C.D."/>
            <person name="Kohler A."/>
            <person name="Kuees U."/>
            <person name="Lindquist E.A."/>
            <person name="Lucas S.M."/>
            <person name="Mago R."/>
            <person name="Mauceli E."/>
            <person name="Morin E."/>
            <person name="Murat C."/>
            <person name="Pangilinan J.L."/>
            <person name="Park R."/>
            <person name="Pearson M."/>
            <person name="Quesneville H."/>
            <person name="Rouhier N."/>
            <person name="Sakthikumar S."/>
            <person name="Salamov A.A."/>
            <person name="Schmutz J."/>
            <person name="Selles B."/>
            <person name="Shapiro H."/>
            <person name="Tanguay P."/>
            <person name="Tuskan G.A."/>
            <person name="Henrissat B."/>
            <person name="Van de Peer Y."/>
            <person name="Rouze P."/>
            <person name="Ellis J.G."/>
            <person name="Dodds P.N."/>
            <person name="Schein J.E."/>
            <person name="Zhong S."/>
            <person name="Hamelin R.C."/>
            <person name="Grigoriev I.V."/>
            <person name="Szabo L.J."/>
            <person name="Martin F."/>
        </authorList>
    </citation>
    <scope>NUCLEOTIDE SEQUENCE [LARGE SCALE GENOMIC DNA]</scope>
    <source>
        <strain evidence="2">98AG31 / pathotype 3-4-7</strain>
    </source>
</reference>
<organism evidence="2">
    <name type="scientific">Melampsora larici-populina (strain 98AG31 / pathotype 3-4-7)</name>
    <name type="common">Poplar leaf rust fungus</name>
    <dbReference type="NCBI Taxonomy" id="747676"/>
    <lineage>
        <taxon>Eukaryota</taxon>
        <taxon>Fungi</taxon>
        <taxon>Dikarya</taxon>
        <taxon>Basidiomycota</taxon>
        <taxon>Pucciniomycotina</taxon>
        <taxon>Pucciniomycetes</taxon>
        <taxon>Pucciniales</taxon>
        <taxon>Melampsoraceae</taxon>
        <taxon>Melampsora</taxon>
    </lineage>
</organism>
<dbReference type="VEuPathDB" id="FungiDB:MELLADRAFT_70170"/>
<name>F4SDW2_MELLP</name>
<proteinExistence type="predicted"/>